<comment type="caution">
    <text evidence="1">The sequence shown here is derived from an EMBL/GenBank/DDBJ whole genome shotgun (WGS) entry which is preliminary data.</text>
</comment>
<keyword evidence="2" id="KW-1185">Reference proteome</keyword>
<sequence>MNAAVPNSTARNFLLNDHGGVTYTPGRQPGKAEARSDLLADVRVLADATHDLCAAHRNFWPERYPVPEDVHCALLAADYGLARVRGGTLKRLAEQDTALYLPQPRYRVDLADLIHIADAAAELDAMRAFLIDQAGEQQRIASIVKRLHDLVEKAAGQHAHAIYGKPQHAPAREHEAAQSAS</sequence>
<name>A0A106BHI4_THIDE</name>
<evidence type="ECO:0000313" key="1">
    <source>
        <dbReference type="EMBL" id="KVW92636.1"/>
    </source>
</evidence>
<accession>A0A106BHI4</accession>
<evidence type="ECO:0000313" key="2">
    <source>
        <dbReference type="Proteomes" id="UP000064243"/>
    </source>
</evidence>
<reference evidence="1 2" key="1">
    <citation type="journal article" date="2015" name="Appl. Environ. Microbiol.">
        <title>Aerobic and Anaerobic Thiosulfate Oxidation by a Cold-Adapted, Subglacial Chemoautotroph.</title>
        <authorList>
            <person name="Harrold Z.R."/>
            <person name="Skidmore M.L."/>
            <person name="Hamilton T.L."/>
            <person name="Desch L."/>
            <person name="Amada K."/>
            <person name="van Gelder W."/>
            <person name="Glover K."/>
            <person name="Roden E.E."/>
            <person name="Boyd E.S."/>
        </authorList>
    </citation>
    <scope>NUCLEOTIDE SEQUENCE [LARGE SCALE GENOMIC DNA]</scope>
    <source>
        <strain evidence="1 2">RG</strain>
    </source>
</reference>
<gene>
    <name evidence="1" type="ORF">ABW22_15780</name>
</gene>
<protein>
    <submittedName>
        <fullName evidence="1">Uncharacterized protein</fullName>
    </submittedName>
</protein>
<dbReference type="PATRIC" id="fig|36861.3.peg.3019"/>
<proteinExistence type="predicted"/>
<dbReference type="AlphaFoldDB" id="A0A106BHI4"/>
<dbReference type="RefSeq" id="WP_059759083.1">
    <property type="nucleotide sequence ID" value="NZ_LDUG01000056.1"/>
</dbReference>
<organism evidence="1 2">
    <name type="scientific">Thiobacillus denitrificans</name>
    <dbReference type="NCBI Taxonomy" id="36861"/>
    <lineage>
        <taxon>Bacteria</taxon>
        <taxon>Pseudomonadati</taxon>
        <taxon>Pseudomonadota</taxon>
        <taxon>Betaproteobacteria</taxon>
        <taxon>Nitrosomonadales</taxon>
        <taxon>Thiobacillaceae</taxon>
        <taxon>Thiobacillus</taxon>
    </lineage>
</organism>
<dbReference type="EMBL" id="LDUG01000056">
    <property type="protein sequence ID" value="KVW92636.1"/>
    <property type="molecule type" value="Genomic_DNA"/>
</dbReference>
<dbReference type="Proteomes" id="UP000064243">
    <property type="component" value="Unassembled WGS sequence"/>
</dbReference>